<dbReference type="Pfam" id="PF13458">
    <property type="entry name" value="Peripla_BP_6"/>
    <property type="match status" value="1"/>
</dbReference>
<evidence type="ECO:0000256" key="3">
    <source>
        <dbReference type="ARBA" id="ARBA00022970"/>
    </source>
</evidence>
<evidence type="ECO:0000256" key="1">
    <source>
        <dbReference type="ARBA" id="ARBA00010062"/>
    </source>
</evidence>
<name>A0ABV7AEL6_9RHOB</name>
<dbReference type="InterPro" id="IPR028081">
    <property type="entry name" value="Leu-bd"/>
</dbReference>
<gene>
    <name evidence="6" type="ORF">ACFOES_06815</name>
</gene>
<evidence type="ECO:0000313" key="6">
    <source>
        <dbReference type="EMBL" id="MFC2967799.1"/>
    </source>
</evidence>
<accession>A0ABV7AEL6</accession>
<feature type="domain" description="Leucine-binding protein" evidence="5">
    <location>
        <begin position="31"/>
        <end position="380"/>
    </location>
</feature>
<dbReference type="SUPFAM" id="SSF53822">
    <property type="entry name" value="Periplasmic binding protein-like I"/>
    <property type="match status" value="1"/>
</dbReference>
<feature type="chain" id="PRO_5047184559" evidence="4">
    <location>
        <begin position="28"/>
        <end position="405"/>
    </location>
</feature>
<dbReference type="PANTHER" id="PTHR30483">
    <property type="entry name" value="LEUCINE-SPECIFIC-BINDING PROTEIN"/>
    <property type="match status" value="1"/>
</dbReference>
<evidence type="ECO:0000259" key="5">
    <source>
        <dbReference type="Pfam" id="PF13458"/>
    </source>
</evidence>
<dbReference type="RefSeq" id="WP_377832446.1">
    <property type="nucleotide sequence ID" value="NZ_JBHRSK010000004.1"/>
</dbReference>
<keyword evidence="7" id="KW-1185">Reference proteome</keyword>
<keyword evidence="3" id="KW-0029">Amino-acid transport</keyword>
<dbReference type="Gene3D" id="3.40.50.2300">
    <property type="match status" value="2"/>
</dbReference>
<comment type="similarity">
    <text evidence="1">Belongs to the leucine-binding protein family.</text>
</comment>
<dbReference type="Proteomes" id="UP001595443">
    <property type="component" value="Unassembled WGS sequence"/>
</dbReference>
<proteinExistence type="inferred from homology"/>
<keyword evidence="3" id="KW-0813">Transport</keyword>
<dbReference type="InterPro" id="IPR028082">
    <property type="entry name" value="Peripla_BP_I"/>
</dbReference>
<dbReference type="CDD" id="cd06338">
    <property type="entry name" value="PBP1_ABC_ligand_binding-like"/>
    <property type="match status" value="1"/>
</dbReference>
<organism evidence="6 7">
    <name type="scientific">Acidimangrovimonas pyrenivorans</name>
    <dbReference type="NCBI Taxonomy" id="2030798"/>
    <lineage>
        <taxon>Bacteria</taxon>
        <taxon>Pseudomonadati</taxon>
        <taxon>Pseudomonadota</taxon>
        <taxon>Alphaproteobacteria</taxon>
        <taxon>Rhodobacterales</taxon>
        <taxon>Paracoccaceae</taxon>
        <taxon>Acidimangrovimonas</taxon>
    </lineage>
</organism>
<keyword evidence="2 4" id="KW-0732">Signal</keyword>
<evidence type="ECO:0000256" key="2">
    <source>
        <dbReference type="ARBA" id="ARBA00022729"/>
    </source>
</evidence>
<comment type="caution">
    <text evidence="6">The sequence shown here is derived from an EMBL/GenBank/DDBJ whole genome shotgun (WGS) entry which is preliminary data.</text>
</comment>
<evidence type="ECO:0000313" key="7">
    <source>
        <dbReference type="Proteomes" id="UP001595443"/>
    </source>
</evidence>
<evidence type="ECO:0000256" key="4">
    <source>
        <dbReference type="SAM" id="SignalP"/>
    </source>
</evidence>
<feature type="signal peptide" evidence="4">
    <location>
        <begin position="1"/>
        <end position="27"/>
    </location>
</feature>
<reference evidence="7" key="1">
    <citation type="journal article" date="2019" name="Int. J. Syst. Evol. Microbiol.">
        <title>The Global Catalogue of Microorganisms (GCM) 10K type strain sequencing project: providing services to taxonomists for standard genome sequencing and annotation.</title>
        <authorList>
            <consortium name="The Broad Institute Genomics Platform"/>
            <consortium name="The Broad Institute Genome Sequencing Center for Infectious Disease"/>
            <person name="Wu L."/>
            <person name="Ma J."/>
        </authorList>
    </citation>
    <scope>NUCLEOTIDE SEQUENCE [LARGE SCALE GENOMIC DNA]</scope>
    <source>
        <strain evidence="7">KCTC 62192</strain>
    </source>
</reference>
<sequence length="405" mass="43621">MKLMSRKGMTALMAAASLIGMGAAAQADNVITLGASVQLTGALANTGRYYKDAYQFAIDKINAAGGVKVGDKHYTLKLDLLDNQSNPSLSVRQYVQLVSADKVNFLLGPFASNYVISDSSVAEKYQIPMVEGGGASGQIFSRGYKYVFGTLPAANDYFASTIAMMGKLKPEARTVALVAADDSFDVSVAKGTRAHLKQAGLKIAVDETYRENSSDFSTILTKIKAAHVDAILWSGHETEAMNFIRQMKDLNVSPADLSAFTVGVPTADFRNALGKDANYAFGMTSWLPSPQLKDKWFGDAATFAKDYKAKYGYAPDYHAASGAADIETYAMAIEKAGSLDPKKVRDAIAASNFQSLYAHVKYGKNGQIALPQIVVQVQNGNLEPVYTTKFLNKPMYPVPAWGDRG</sequence>
<dbReference type="EMBL" id="JBHRSK010000004">
    <property type="protein sequence ID" value="MFC2967799.1"/>
    <property type="molecule type" value="Genomic_DNA"/>
</dbReference>
<dbReference type="PANTHER" id="PTHR30483:SF37">
    <property type="entry name" value="ABC TRANSPORTER SUBSTRATE-BINDING PROTEIN"/>
    <property type="match status" value="1"/>
</dbReference>
<dbReference type="InterPro" id="IPR051010">
    <property type="entry name" value="BCAA_transport"/>
</dbReference>
<protein>
    <submittedName>
        <fullName evidence="6">Amino acid ABC transporter substrate-binding protein</fullName>
    </submittedName>
</protein>